<name>A0A069QFL1_HOYLO</name>
<dbReference type="HOGENOM" id="CLU_3010460_0_0_10"/>
<proteinExistence type="predicted"/>
<evidence type="ECO:0000313" key="2">
    <source>
        <dbReference type="Proteomes" id="UP000027442"/>
    </source>
</evidence>
<keyword evidence="2" id="KW-1185">Reference proteome</keyword>
<gene>
    <name evidence="1" type="ORF">HMPREF1991_02307</name>
</gene>
<accession>A0A069QFL1</accession>
<comment type="caution">
    <text evidence="1">The sequence shown here is derived from an EMBL/GenBank/DDBJ whole genome shotgun (WGS) entry which is preliminary data.</text>
</comment>
<dbReference type="AlphaFoldDB" id="A0A069QFL1"/>
<dbReference type="PATRIC" id="fig|1122985.7.peg.2389"/>
<evidence type="ECO:0000313" key="1">
    <source>
        <dbReference type="EMBL" id="KDR51585.1"/>
    </source>
</evidence>
<protein>
    <submittedName>
        <fullName evidence="1">Uncharacterized protein</fullName>
    </submittedName>
</protein>
<reference evidence="1 2" key="1">
    <citation type="submission" date="2013-08" db="EMBL/GenBank/DDBJ databases">
        <authorList>
            <person name="Weinstock G."/>
            <person name="Sodergren E."/>
            <person name="Wylie T."/>
            <person name="Fulton L."/>
            <person name="Fulton R."/>
            <person name="Fronick C."/>
            <person name="O'Laughlin M."/>
            <person name="Godfrey J."/>
            <person name="Miner T."/>
            <person name="Herter B."/>
            <person name="Appelbaum E."/>
            <person name="Cordes M."/>
            <person name="Lek S."/>
            <person name="Wollam A."/>
            <person name="Pepin K.H."/>
            <person name="Palsikar V.B."/>
            <person name="Mitreva M."/>
            <person name="Wilson R.K."/>
        </authorList>
    </citation>
    <scope>NUCLEOTIDE SEQUENCE [LARGE SCALE GENOMIC DNA]</scope>
    <source>
        <strain evidence="1 2">ATCC 15930</strain>
    </source>
</reference>
<dbReference type="Proteomes" id="UP000027442">
    <property type="component" value="Unassembled WGS sequence"/>
</dbReference>
<sequence>MNARRKNGIILQQSIWKGTQPLKNSVLNLEIIEPHFIADNGTKGGLFKVAFRTFKA</sequence>
<dbReference type="EMBL" id="JNGW01000098">
    <property type="protein sequence ID" value="KDR51585.1"/>
    <property type="molecule type" value="Genomic_DNA"/>
</dbReference>
<organism evidence="1 2">
    <name type="scientific">Hoylesella loescheii DSM 19665 = JCM 12249 = ATCC 15930</name>
    <dbReference type="NCBI Taxonomy" id="1122985"/>
    <lineage>
        <taxon>Bacteria</taxon>
        <taxon>Pseudomonadati</taxon>
        <taxon>Bacteroidota</taxon>
        <taxon>Bacteroidia</taxon>
        <taxon>Bacteroidales</taxon>
        <taxon>Prevotellaceae</taxon>
        <taxon>Hoylesella</taxon>
    </lineage>
</organism>